<reference evidence="2" key="1">
    <citation type="journal article" date="2023" name="Front. Plant Sci.">
        <title>Chromosomal-level genome assembly of Melastoma candidum provides insights into trichome evolution.</title>
        <authorList>
            <person name="Zhong Y."/>
            <person name="Wu W."/>
            <person name="Sun C."/>
            <person name="Zou P."/>
            <person name="Liu Y."/>
            <person name="Dai S."/>
            <person name="Zhou R."/>
        </authorList>
    </citation>
    <scope>NUCLEOTIDE SEQUENCE [LARGE SCALE GENOMIC DNA]</scope>
</reference>
<sequence length="263" mass="29439">MRMGPLCRLMWRNSRPVSRCTLCDLANRHAKLEQILLDDVRVSEQLLDLEKSDSSPLPLLHSALVANSLLLIPRFVSARVPDLVHVLLSHPKIEIFMDVAFHAVCMTISYFTLRANRRYFGSVYLEIRCGAESISYLDEVASCPESLALAKSVILEVLKVIKAVFGIDSRNVAAKPENSYQTGLLHLNAMRLTDIFSDDSNFQSYIMTYFTEVLSDVFSLSHGDFLSFWSSSDLPSREEVASLDYDLFAAAGWILDAFSSSAA</sequence>
<dbReference type="Proteomes" id="UP001057402">
    <property type="component" value="Chromosome 5"/>
</dbReference>
<proteinExistence type="predicted"/>
<protein>
    <submittedName>
        <fullName evidence="1">Uncharacterized protein</fullName>
    </submittedName>
</protein>
<keyword evidence="2" id="KW-1185">Reference proteome</keyword>
<accession>A0ACB9QVJ5</accession>
<comment type="caution">
    <text evidence="1">The sequence shown here is derived from an EMBL/GenBank/DDBJ whole genome shotgun (WGS) entry which is preliminary data.</text>
</comment>
<gene>
    <name evidence="1" type="ORF">MLD38_018961</name>
</gene>
<dbReference type="EMBL" id="CM042884">
    <property type="protein sequence ID" value="KAI4370630.1"/>
    <property type="molecule type" value="Genomic_DNA"/>
</dbReference>
<name>A0ACB9QVJ5_9MYRT</name>
<evidence type="ECO:0000313" key="1">
    <source>
        <dbReference type="EMBL" id="KAI4370630.1"/>
    </source>
</evidence>
<evidence type="ECO:0000313" key="2">
    <source>
        <dbReference type="Proteomes" id="UP001057402"/>
    </source>
</evidence>
<organism evidence="1 2">
    <name type="scientific">Melastoma candidum</name>
    <dbReference type="NCBI Taxonomy" id="119954"/>
    <lineage>
        <taxon>Eukaryota</taxon>
        <taxon>Viridiplantae</taxon>
        <taxon>Streptophyta</taxon>
        <taxon>Embryophyta</taxon>
        <taxon>Tracheophyta</taxon>
        <taxon>Spermatophyta</taxon>
        <taxon>Magnoliopsida</taxon>
        <taxon>eudicotyledons</taxon>
        <taxon>Gunneridae</taxon>
        <taxon>Pentapetalae</taxon>
        <taxon>rosids</taxon>
        <taxon>malvids</taxon>
        <taxon>Myrtales</taxon>
        <taxon>Melastomataceae</taxon>
        <taxon>Melastomatoideae</taxon>
        <taxon>Melastomateae</taxon>
        <taxon>Melastoma</taxon>
    </lineage>
</organism>